<feature type="binding site" evidence="11">
    <location>
        <position position="163"/>
    </location>
    <ligand>
        <name>CTP</name>
        <dbReference type="ChEBI" id="CHEBI:37563"/>
    </ligand>
</feature>
<dbReference type="RefSeq" id="WP_069716329.1">
    <property type="nucleotide sequence ID" value="NZ_MJEH01000011.1"/>
</dbReference>
<feature type="binding site" evidence="11">
    <location>
        <position position="160"/>
    </location>
    <ligand>
        <name>CTP</name>
        <dbReference type="ChEBI" id="CHEBI:37563"/>
    </ligand>
</feature>
<comment type="miscellaneous">
    <text evidence="11">A single active site specifically recognizes both ATP and CTP and is responsible for their addition.</text>
</comment>
<dbReference type="Gene3D" id="1.10.246.80">
    <property type="match status" value="1"/>
</dbReference>
<comment type="caution">
    <text evidence="15">The sequence shown here is derived from an EMBL/GenBank/DDBJ whole genome shotgun (WGS) entry which is preliminary data.</text>
</comment>
<dbReference type="Pfam" id="PF12627">
    <property type="entry name" value="PolyA_pol_RNAbd"/>
    <property type="match status" value="1"/>
</dbReference>
<keyword evidence="10 11" id="KW-0694">RNA-binding</keyword>
<keyword evidence="8 11" id="KW-0067">ATP-binding</keyword>
<organism evidence="15 16">
    <name type="scientific">Bacillus solimangrovi</name>
    <dbReference type="NCBI Taxonomy" id="1305675"/>
    <lineage>
        <taxon>Bacteria</taxon>
        <taxon>Bacillati</taxon>
        <taxon>Bacillota</taxon>
        <taxon>Bacilli</taxon>
        <taxon>Bacillales</taxon>
        <taxon>Bacillaceae</taxon>
        <taxon>Bacillus</taxon>
    </lineage>
</organism>
<name>A0A1E5LHA1_9BACI</name>
<feature type="binding site" evidence="11">
    <location>
        <position position="30"/>
    </location>
    <ligand>
        <name>ATP</name>
        <dbReference type="ChEBI" id="CHEBI:30616"/>
    </ligand>
</feature>
<dbReference type="CDD" id="cd05398">
    <property type="entry name" value="NT_ClassII-CCAase"/>
    <property type="match status" value="1"/>
</dbReference>
<keyword evidence="3 11" id="KW-0819">tRNA processing</keyword>
<dbReference type="InterPro" id="IPR023068">
    <property type="entry name" value="CCA-adding_enz_firmicutes"/>
</dbReference>
<proteinExistence type="inferred from homology"/>
<evidence type="ECO:0000256" key="7">
    <source>
        <dbReference type="ARBA" id="ARBA00022800"/>
    </source>
</evidence>
<feature type="binding site" evidence="11">
    <location>
        <position position="30"/>
    </location>
    <ligand>
        <name>CTP</name>
        <dbReference type="ChEBI" id="CHEBI:37563"/>
    </ligand>
</feature>
<feature type="domain" description="Poly A polymerase head" evidence="12">
    <location>
        <begin position="22"/>
        <end position="142"/>
    </location>
</feature>
<keyword evidence="4 11" id="KW-0548">Nucleotidyltransferase</keyword>
<feature type="binding site" evidence="11">
    <location>
        <position position="160"/>
    </location>
    <ligand>
        <name>ATP</name>
        <dbReference type="ChEBI" id="CHEBI:30616"/>
    </ligand>
</feature>
<dbReference type="AlphaFoldDB" id="A0A1E5LHA1"/>
<evidence type="ECO:0000256" key="9">
    <source>
        <dbReference type="ARBA" id="ARBA00022842"/>
    </source>
</evidence>
<feature type="binding site" evidence="11">
    <location>
        <position position="111"/>
    </location>
    <ligand>
        <name>ATP</name>
        <dbReference type="ChEBI" id="CHEBI:30616"/>
    </ligand>
</feature>
<dbReference type="GO" id="GO:0001680">
    <property type="term" value="P:tRNA 3'-terminal CCA addition"/>
    <property type="evidence" value="ECO:0007669"/>
    <property type="project" value="UniProtKB-UniRule"/>
</dbReference>
<dbReference type="GO" id="GO:0004810">
    <property type="term" value="F:CCA tRNA nucleotidyltransferase activity"/>
    <property type="evidence" value="ECO:0007669"/>
    <property type="project" value="UniProtKB-UniRule"/>
</dbReference>
<feature type="binding site" evidence="11">
    <location>
        <position position="154"/>
    </location>
    <ligand>
        <name>CTP</name>
        <dbReference type="ChEBI" id="CHEBI:37563"/>
    </ligand>
</feature>
<evidence type="ECO:0000313" key="15">
    <source>
        <dbReference type="EMBL" id="OEH93426.1"/>
    </source>
</evidence>
<feature type="binding site" evidence="11">
    <location>
        <position position="40"/>
    </location>
    <ligand>
        <name>Mg(2+)</name>
        <dbReference type="ChEBI" id="CHEBI:18420"/>
    </ligand>
</feature>
<evidence type="ECO:0000259" key="14">
    <source>
        <dbReference type="Pfam" id="PF13735"/>
    </source>
</evidence>
<evidence type="ECO:0000313" key="16">
    <source>
        <dbReference type="Proteomes" id="UP000095209"/>
    </source>
</evidence>
<dbReference type="InterPro" id="IPR032810">
    <property type="entry name" value="CCA-adding_enz_C"/>
</dbReference>
<feature type="binding site" evidence="11">
    <location>
        <position position="27"/>
    </location>
    <ligand>
        <name>ATP</name>
        <dbReference type="ChEBI" id="CHEBI:30616"/>
    </ligand>
</feature>
<dbReference type="EMBL" id="MJEH01000011">
    <property type="protein sequence ID" value="OEH93426.1"/>
    <property type="molecule type" value="Genomic_DNA"/>
</dbReference>
<feature type="binding site" evidence="11">
    <location>
        <position position="111"/>
    </location>
    <ligand>
        <name>CTP</name>
        <dbReference type="ChEBI" id="CHEBI:37563"/>
    </ligand>
</feature>
<evidence type="ECO:0000256" key="2">
    <source>
        <dbReference type="ARBA" id="ARBA00022679"/>
    </source>
</evidence>
<keyword evidence="9 11" id="KW-0460">Magnesium</keyword>
<keyword evidence="7 11" id="KW-0692">RNA repair</keyword>
<protein>
    <recommendedName>
        <fullName evidence="11">CCA-adding enzyme</fullName>
        <ecNumber evidence="11">2.7.7.72</ecNumber>
    </recommendedName>
    <alternativeName>
        <fullName evidence="11">CCA tRNA nucleotidyltransferase</fullName>
    </alternativeName>
    <alternativeName>
        <fullName evidence="11">tRNA CCA-pyrophosphorylase</fullName>
    </alternativeName>
    <alternativeName>
        <fullName evidence="11">tRNA adenylyl-/cytidylyl- transferase</fullName>
    </alternativeName>
    <alternativeName>
        <fullName evidence="11">tRNA nucleotidyltransferase</fullName>
    </alternativeName>
    <alternativeName>
        <fullName evidence="11">tRNA-NT</fullName>
    </alternativeName>
</protein>
<comment type="similarity">
    <text evidence="11">Belongs to the tRNA nucleotidyltransferase/poly(A) polymerase family. Bacterial CCA-adding enzyme type 3 subfamily.</text>
</comment>
<evidence type="ECO:0000256" key="10">
    <source>
        <dbReference type="ARBA" id="ARBA00022884"/>
    </source>
</evidence>
<dbReference type="InterPro" id="IPR043519">
    <property type="entry name" value="NT_sf"/>
</dbReference>
<keyword evidence="2 11" id="KW-0808">Transferase</keyword>
<feature type="binding site" evidence="11">
    <location>
        <position position="42"/>
    </location>
    <ligand>
        <name>Mg(2+)</name>
        <dbReference type="ChEBI" id="CHEBI:18420"/>
    </ligand>
</feature>
<dbReference type="Gene3D" id="1.20.58.560">
    <property type="match status" value="1"/>
</dbReference>
<dbReference type="InterPro" id="IPR050264">
    <property type="entry name" value="Bact_CCA-adding_enz_type3_sf"/>
</dbReference>
<gene>
    <name evidence="11" type="primary">cca</name>
    <name evidence="15" type="ORF">BFG57_00070</name>
</gene>
<dbReference type="InterPro" id="IPR032828">
    <property type="entry name" value="PolyA_RNA-bd"/>
</dbReference>
<dbReference type="InterPro" id="IPR002646">
    <property type="entry name" value="PolA_pol_head_dom"/>
</dbReference>
<comment type="catalytic activity">
    <reaction evidence="11">
        <text>a tRNA precursor + 2 CTP + ATP = a tRNA with a 3' CCA end + 3 diphosphate</text>
        <dbReference type="Rhea" id="RHEA:14433"/>
        <dbReference type="Rhea" id="RHEA-COMP:10465"/>
        <dbReference type="Rhea" id="RHEA-COMP:10468"/>
        <dbReference type="ChEBI" id="CHEBI:30616"/>
        <dbReference type="ChEBI" id="CHEBI:33019"/>
        <dbReference type="ChEBI" id="CHEBI:37563"/>
        <dbReference type="ChEBI" id="CHEBI:74896"/>
        <dbReference type="ChEBI" id="CHEBI:83071"/>
        <dbReference type="EC" id="2.7.7.72"/>
    </reaction>
</comment>
<evidence type="ECO:0000256" key="5">
    <source>
        <dbReference type="ARBA" id="ARBA00022723"/>
    </source>
</evidence>
<reference evidence="15 16" key="1">
    <citation type="submission" date="2016-08" db="EMBL/GenBank/DDBJ databases">
        <title>Genome of Bacillus solimangrovi GH2-4.</title>
        <authorList>
            <person name="Lim S."/>
            <person name="Kim B.-C."/>
        </authorList>
    </citation>
    <scope>NUCLEOTIDE SEQUENCE [LARGE SCALE GENOMIC DNA]</scope>
    <source>
        <strain evidence="15 16">GH2-4</strain>
    </source>
</reference>
<dbReference type="OrthoDB" id="9805698at2"/>
<evidence type="ECO:0000256" key="1">
    <source>
        <dbReference type="ARBA" id="ARBA00001946"/>
    </source>
</evidence>
<dbReference type="Proteomes" id="UP000095209">
    <property type="component" value="Unassembled WGS sequence"/>
</dbReference>
<dbReference type="PANTHER" id="PTHR46173">
    <property type="entry name" value="CCA TRNA NUCLEOTIDYLTRANSFERASE 1, MITOCHONDRIAL"/>
    <property type="match status" value="1"/>
</dbReference>
<comment type="function">
    <text evidence="11">Catalyzes the addition and repair of the essential 3'-terminal CCA sequence in tRNAs without using a nucleic acid template. Adds these three nucleotides in the order of C, C, and A to the tRNA nucleotide-73, using CTP and ATP as substrates and producing inorganic pyrophosphate. tRNA 3'-terminal CCA addition is required both for tRNA processing and repair. Also involved in tRNA surveillance by mediating tandem CCA addition to generate a CCACCA at the 3' terminus of unstable tRNAs. While stable tRNAs receive only 3'-terminal CCA, unstable tRNAs are marked with CCACCA and rapidly degraded.</text>
</comment>
<evidence type="ECO:0000256" key="4">
    <source>
        <dbReference type="ARBA" id="ARBA00022695"/>
    </source>
</evidence>
<evidence type="ECO:0000256" key="8">
    <source>
        <dbReference type="ARBA" id="ARBA00022840"/>
    </source>
</evidence>
<evidence type="ECO:0000256" key="11">
    <source>
        <dbReference type="HAMAP-Rule" id="MF_01263"/>
    </source>
</evidence>
<dbReference type="GO" id="GO:0160016">
    <property type="term" value="F:CCACCA tRNA nucleotidyltransferase activity"/>
    <property type="evidence" value="ECO:0007669"/>
    <property type="project" value="RHEA"/>
</dbReference>
<evidence type="ECO:0000256" key="3">
    <source>
        <dbReference type="ARBA" id="ARBA00022694"/>
    </source>
</evidence>
<feature type="domain" description="tRNA nucleotidyltransferase/poly(A) polymerase RNA and SrmB- binding" evidence="13">
    <location>
        <begin position="169"/>
        <end position="227"/>
    </location>
</feature>
<keyword evidence="5 11" id="KW-0479">Metal-binding</keyword>
<dbReference type="STRING" id="1305675.BFG57_00070"/>
<comment type="catalytic activity">
    <reaction evidence="11">
        <text>a tRNA with a 3' CCA end + 2 CTP + ATP = a tRNA with a 3' CCACCA end + 3 diphosphate</text>
        <dbReference type="Rhea" id="RHEA:76235"/>
        <dbReference type="Rhea" id="RHEA-COMP:10468"/>
        <dbReference type="Rhea" id="RHEA-COMP:18655"/>
        <dbReference type="ChEBI" id="CHEBI:30616"/>
        <dbReference type="ChEBI" id="CHEBI:33019"/>
        <dbReference type="ChEBI" id="CHEBI:37563"/>
        <dbReference type="ChEBI" id="CHEBI:83071"/>
        <dbReference type="ChEBI" id="CHEBI:195187"/>
    </reaction>
</comment>
<feature type="binding site" evidence="11">
    <location>
        <position position="157"/>
    </location>
    <ligand>
        <name>ATP</name>
        <dbReference type="ChEBI" id="CHEBI:30616"/>
    </ligand>
</feature>
<feature type="binding site" evidence="11">
    <location>
        <position position="157"/>
    </location>
    <ligand>
        <name>CTP</name>
        <dbReference type="ChEBI" id="CHEBI:37563"/>
    </ligand>
</feature>
<dbReference type="Gene3D" id="1.10.110.30">
    <property type="match status" value="1"/>
</dbReference>
<dbReference type="Gene3D" id="3.30.460.10">
    <property type="entry name" value="Beta Polymerase, domain 2"/>
    <property type="match status" value="1"/>
</dbReference>
<feature type="binding site" evidence="11">
    <location>
        <position position="27"/>
    </location>
    <ligand>
        <name>CTP</name>
        <dbReference type="ChEBI" id="CHEBI:37563"/>
    </ligand>
</feature>
<sequence length="394" mass="45113">MNHAFTQALPVIERLNEAGYEAFFVGGSVRDSLLQRQIGDIDIATSASPQTVMGLFEKTIPVGIEHGTVIVGCNEEYYEVTTFRREDNYEDFRHPNAVEFITSIEEDLSRRDFTINSIAMDKNGQLQDPFRGQADISNQILRTVGNPHDRFNEDPLRIMRAVRFISQLGFHLEDDTKSAMIVKSELLNKIAIERVAVEFEKLLGGAFVNEALTVLLDTGVYAKLPSLSGEYERLLECMQFDFTKLCSIEEHWSLFLYVLNVQDVRSFLREWKCSNKLINEVAHLLNCISQAESSSITSMLLYQVGEAHLEKFARLYALVNHVAQQEMIALCREQFRSLPLYSRKQLVVNGNDLIGWFDRGGGPWMSEMLEKIERAVVNKKVDNDKETIREWLQQ</sequence>
<dbReference type="GO" id="GO:0042245">
    <property type="term" value="P:RNA repair"/>
    <property type="evidence" value="ECO:0007669"/>
    <property type="project" value="UniProtKB-KW"/>
</dbReference>
<dbReference type="Pfam" id="PF01743">
    <property type="entry name" value="PolyA_pol"/>
    <property type="match status" value="1"/>
</dbReference>
<dbReference type="GO" id="GO:0000287">
    <property type="term" value="F:magnesium ion binding"/>
    <property type="evidence" value="ECO:0007669"/>
    <property type="project" value="UniProtKB-UniRule"/>
</dbReference>
<dbReference type="NCBIfam" id="NF009814">
    <property type="entry name" value="PRK13299.1"/>
    <property type="match status" value="1"/>
</dbReference>
<dbReference type="PANTHER" id="PTHR46173:SF1">
    <property type="entry name" value="CCA TRNA NUCLEOTIDYLTRANSFERASE 1, MITOCHONDRIAL"/>
    <property type="match status" value="1"/>
</dbReference>
<feature type="binding site" evidence="11">
    <location>
        <position position="154"/>
    </location>
    <ligand>
        <name>ATP</name>
        <dbReference type="ChEBI" id="CHEBI:30616"/>
    </ligand>
</feature>
<evidence type="ECO:0000256" key="6">
    <source>
        <dbReference type="ARBA" id="ARBA00022741"/>
    </source>
</evidence>
<accession>A0A1E5LHA1</accession>
<comment type="cofactor">
    <cofactor evidence="1 11">
        <name>Mg(2+)</name>
        <dbReference type="ChEBI" id="CHEBI:18420"/>
    </cofactor>
</comment>
<keyword evidence="6 11" id="KW-0547">Nucleotide-binding</keyword>
<comment type="subunit">
    <text evidence="11">Homodimer.</text>
</comment>
<dbReference type="GO" id="GO:0005524">
    <property type="term" value="F:ATP binding"/>
    <property type="evidence" value="ECO:0007669"/>
    <property type="project" value="UniProtKB-UniRule"/>
</dbReference>
<dbReference type="Pfam" id="PF13735">
    <property type="entry name" value="tRNA_NucTran2_2"/>
    <property type="match status" value="1"/>
</dbReference>
<keyword evidence="16" id="KW-1185">Reference proteome</keyword>
<feature type="binding site" evidence="11">
    <location>
        <position position="163"/>
    </location>
    <ligand>
        <name>ATP</name>
        <dbReference type="ChEBI" id="CHEBI:30616"/>
    </ligand>
</feature>
<dbReference type="EC" id="2.7.7.72" evidence="11"/>
<evidence type="ECO:0000259" key="12">
    <source>
        <dbReference type="Pfam" id="PF01743"/>
    </source>
</evidence>
<dbReference type="SUPFAM" id="SSF81301">
    <property type="entry name" value="Nucleotidyltransferase"/>
    <property type="match status" value="1"/>
</dbReference>
<dbReference type="SUPFAM" id="SSF81891">
    <property type="entry name" value="Poly A polymerase C-terminal region-like"/>
    <property type="match status" value="1"/>
</dbReference>
<evidence type="ECO:0000259" key="13">
    <source>
        <dbReference type="Pfam" id="PF12627"/>
    </source>
</evidence>
<dbReference type="HAMAP" id="MF_01263">
    <property type="entry name" value="CCA_bact_type3"/>
    <property type="match status" value="1"/>
</dbReference>
<feature type="domain" description="CCA-adding enzyme C-terminal" evidence="14">
    <location>
        <begin position="245"/>
        <end position="392"/>
    </location>
</feature>
<dbReference type="GO" id="GO:0000049">
    <property type="term" value="F:tRNA binding"/>
    <property type="evidence" value="ECO:0007669"/>
    <property type="project" value="UniProtKB-UniRule"/>
</dbReference>